<reference evidence="1 2" key="1">
    <citation type="journal article" date="2019" name="Nat. Med.">
        <title>A library of human gut bacterial isolates paired with longitudinal multiomics data enables mechanistic microbiome research.</title>
        <authorList>
            <person name="Poyet M."/>
            <person name="Groussin M."/>
            <person name="Gibbons S.M."/>
            <person name="Avila-Pacheco J."/>
            <person name="Jiang X."/>
            <person name="Kearney S.M."/>
            <person name="Perrotta A.R."/>
            <person name="Berdy B."/>
            <person name="Zhao S."/>
            <person name="Lieberman T.D."/>
            <person name="Swanson P.K."/>
            <person name="Smith M."/>
            <person name="Roesemann S."/>
            <person name="Alexander J.E."/>
            <person name="Rich S.A."/>
            <person name="Livny J."/>
            <person name="Vlamakis H."/>
            <person name="Clish C."/>
            <person name="Bullock K."/>
            <person name="Deik A."/>
            <person name="Scott J."/>
            <person name="Pierce K.A."/>
            <person name="Xavier R.J."/>
            <person name="Alm E.J."/>
        </authorList>
    </citation>
    <scope>NUCLEOTIDE SEQUENCE [LARGE SCALE GENOMIC DNA]</scope>
    <source>
        <strain evidence="1 2">BIOML-A2</strain>
    </source>
</reference>
<evidence type="ECO:0000313" key="2">
    <source>
        <dbReference type="Proteomes" id="UP000434475"/>
    </source>
</evidence>
<evidence type="ECO:0000313" key="1">
    <source>
        <dbReference type="EMBL" id="MSB19093.1"/>
    </source>
</evidence>
<dbReference type="AlphaFoldDB" id="A0A6I2R0Y7"/>
<gene>
    <name evidence="1" type="ORF">GKE97_06120</name>
</gene>
<dbReference type="EMBL" id="WKPR01000004">
    <property type="protein sequence ID" value="MSB19093.1"/>
    <property type="molecule type" value="Genomic_DNA"/>
</dbReference>
<dbReference type="Proteomes" id="UP000434475">
    <property type="component" value="Unassembled WGS sequence"/>
</dbReference>
<evidence type="ECO:0008006" key="3">
    <source>
        <dbReference type="Google" id="ProtNLM"/>
    </source>
</evidence>
<proteinExistence type="predicted"/>
<protein>
    <recommendedName>
        <fullName evidence="3">ASCH domain-containing protein</fullName>
    </recommendedName>
</protein>
<organism evidence="1 2">
    <name type="scientific">Flavonifractor plautii</name>
    <name type="common">Fusobacterium plautii</name>
    <dbReference type="NCBI Taxonomy" id="292800"/>
    <lineage>
        <taxon>Bacteria</taxon>
        <taxon>Bacillati</taxon>
        <taxon>Bacillota</taxon>
        <taxon>Clostridia</taxon>
        <taxon>Eubacteriales</taxon>
        <taxon>Oscillospiraceae</taxon>
        <taxon>Flavonifractor</taxon>
    </lineage>
</organism>
<name>A0A6I2R0Y7_FLAPL</name>
<comment type="caution">
    <text evidence="1">The sequence shown here is derived from an EMBL/GenBank/DDBJ whole genome shotgun (WGS) entry which is preliminary data.</text>
</comment>
<accession>A0A6I2R0Y7</accession>
<sequence>MLFNMEMVRAILEGRKTVTRRSIRPQPEGRPIRMTVNSCYPGCYAIEGTPMVIQPPCQPGDVLWVRETWAEMPYGFVYRADCEEPEGWDPDDKWRPSIHMRKVAARVFLLVKSVRAERLKDITEEGALAEGVPDEWPMPPVYCPYCKGEGTVGALHPGSLGYMEVDCPRCAKAAKRFANLWDSTVKPADRLVYGWEANPWVWVIEFERYEKPEGWPR</sequence>